<evidence type="ECO:0000313" key="2">
    <source>
        <dbReference type="Proteomes" id="UP000233343"/>
    </source>
</evidence>
<dbReference type="RefSeq" id="WP_101226466.1">
    <property type="nucleotide sequence ID" value="NZ_JARSFA010000027.1"/>
</dbReference>
<accession>A0A2N0Z8J6</accession>
<proteinExistence type="predicted"/>
<comment type="caution">
    <text evidence="1">The sequence shown here is derived from an EMBL/GenBank/DDBJ whole genome shotgun (WGS) entry which is preliminary data.</text>
</comment>
<dbReference type="AlphaFoldDB" id="A0A2N0Z8J6"/>
<dbReference type="Proteomes" id="UP000233343">
    <property type="component" value="Unassembled WGS sequence"/>
</dbReference>
<keyword evidence="2" id="KW-1185">Reference proteome</keyword>
<evidence type="ECO:0000313" key="1">
    <source>
        <dbReference type="EMBL" id="PKG25810.1"/>
    </source>
</evidence>
<protein>
    <submittedName>
        <fullName evidence="1">Uncharacterized protein</fullName>
    </submittedName>
</protein>
<name>A0A2N0Z8J6_9BACI</name>
<gene>
    <name evidence="1" type="ORF">CWS20_27310</name>
</gene>
<dbReference type="EMBL" id="PISD01000095">
    <property type="protein sequence ID" value="PKG25810.1"/>
    <property type="molecule type" value="Genomic_DNA"/>
</dbReference>
<organism evidence="1 2">
    <name type="scientific">Cytobacillus horneckiae</name>
    <dbReference type="NCBI Taxonomy" id="549687"/>
    <lineage>
        <taxon>Bacteria</taxon>
        <taxon>Bacillati</taxon>
        <taxon>Bacillota</taxon>
        <taxon>Bacilli</taxon>
        <taxon>Bacillales</taxon>
        <taxon>Bacillaceae</taxon>
        <taxon>Cytobacillus</taxon>
    </lineage>
</organism>
<reference evidence="1 2" key="1">
    <citation type="journal article" date="2010" name="Int. J. Syst. Evol. Microbiol.">
        <title>Bacillus horneckiae sp. nov., isolated from a spacecraft-assembly clean room.</title>
        <authorList>
            <person name="Vaishampayan P."/>
            <person name="Probst A."/>
            <person name="Krishnamurthi S."/>
            <person name="Ghosh S."/>
            <person name="Osman S."/>
            <person name="McDowall A."/>
            <person name="Ruckmani A."/>
            <person name="Mayilraj S."/>
            <person name="Venkateswaran K."/>
        </authorList>
    </citation>
    <scope>NUCLEOTIDE SEQUENCE [LARGE SCALE GENOMIC DNA]</scope>
    <source>
        <strain evidence="2">1PO1SC</strain>
    </source>
</reference>
<sequence length="63" mass="7745">MNQVTWQLYYEERPQTTTMTAESVEKAYYNARNIKQKLLWEVNNKQTKIYPKEDGWELRIINF</sequence>